<keyword evidence="1" id="KW-0472">Membrane</keyword>
<dbReference type="AlphaFoldDB" id="A0A857NBH7"/>
<protein>
    <recommendedName>
        <fullName evidence="4">DUF948 domain-containing protein</fullName>
    </recommendedName>
</protein>
<evidence type="ECO:0000256" key="1">
    <source>
        <dbReference type="SAM" id="Phobius"/>
    </source>
</evidence>
<name>A0A857NBH7_9BACT</name>
<dbReference type="RefSeq" id="WP_161931658.1">
    <property type="nucleotide sequence ID" value="NZ_CP047901.1"/>
</dbReference>
<feature type="transmembrane region" description="Helical" evidence="1">
    <location>
        <begin position="6"/>
        <end position="31"/>
    </location>
</feature>
<accession>A0A857NBH7</accession>
<dbReference type="KEGG" id="caqa:MICH65_0291"/>
<evidence type="ECO:0000313" key="2">
    <source>
        <dbReference type="EMBL" id="QHO63272.1"/>
    </source>
</evidence>
<organism evidence="2 3">
    <name type="scientific">Candidatus Chazhemtobacterium aquaticus</name>
    <dbReference type="NCBI Taxonomy" id="2715735"/>
    <lineage>
        <taxon>Bacteria</taxon>
        <taxon>Candidatus Chazhemtobacteraceae</taxon>
        <taxon>Candidatus Chazhemtobacterium</taxon>
    </lineage>
</organism>
<evidence type="ECO:0000313" key="3">
    <source>
        <dbReference type="Proteomes" id="UP000463983"/>
    </source>
</evidence>
<dbReference type="Proteomes" id="UP000463983">
    <property type="component" value="Chromosome"/>
</dbReference>
<keyword evidence="1" id="KW-1133">Transmembrane helix</keyword>
<evidence type="ECO:0008006" key="4">
    <source>
        <dbReference type="Google" id="ProtNLM"/>
    </source>
</evidence>
<keyword evidence="1" id="KW-0812">Transmembrane</keyword>
<proteinExistence type="predicted"/>
<dbReference type="EMBL" id="CP047901">
    <property type="protein sequence ID" value="QHO63272.1"/>
    <property type="molecule type" value="Genomic_DNA"/>
</dbReference>
<gene>
    <name evidence="2" type="ORF">MICH65_0291</name>
</gene>
<keyword evidence="3" id="KW-1185">Reference proteome</keyword>
<reference evidence="3" key="1">
    <citation type="journal article" date="2020" name="Microorganisms">
        <title>Complete Genome of a Member of a New Bacterial Lineage in the Microgenomates Group Reveals an Unusual Nucleotide Composition Disparity Between Two Strands of DNA and Limited Metabolic Potential.</title>
        <authorList>
            <person name="Kadnikov V.V."/>
            <person name="Mardanov A.V."/>
            <person name="Beletsky A.V."/>
            <person name="Karnachuk O.V."/>
            <person name="Ravin N.V."/>
        </authorList>
    </citation>
    <scope>NUCLEOTIDE SEQUENCE [LARGE SCALE GENOMIC DNA]</scope>
</reference>
<sequence>MVTFTQALLIIVITILSFIITAVGIQLFLLIKDLRTTISRTNSILDQTETLINKLSHPAASMNNLLTGLKEGVTVIETIAAFFTKRKQQSPSPYNYDEL</sequence>